<dbReference type="CDD" id="cd00495">
    <property type="entry name" value="Ribosomal_L25_TL5_CTC"/>
    <property type="match status" value="1"/>
</dbReference>
<dbReference type="Gene3D" id="2.170.120.20">
    <property type="entry name" value="Ribosomal protein L25, beta domain"/>
    <property type="match status" value="1"/>
</dbReference>
<evidence type="ECO:0000256" key="4">
    <source>
        <dbReference type="ARBA" id="ARBA00023274"/>
    </source>
</evidence>
<feature type="region of interest" description="Disordered" evidence="6">
    <location>
        <begin position="198"/>
        <end position="229"/>
    </location>
</feature>
<dbReference type="AlphaFoldDB" id="A0A1F4W167"/>
<sequence>MELIAHKREKTGKKTKNLRTQGIIPAIVYGNGIDPTNIEVAILDYTKAFDVSGETGLIDLKINGDKDIKVLIKNTQFDPLTDRPIHAEFFKPNLKEKTEAEVPVSVVGEDRNELIKSGKALVITLLDEIRVSALPMDLPSEFEVDVSGLTEIGDGISVSMLNYDRTKVEIVDLEEADIIAKLDHAEMQEEEEALVTEEEAIQQMEAVAEKTPEEGEEESPENAGKTGNK</sequence>
<accession>A0A1F4W167</accession>
<dbReference type="Proteomes" id="UP000176614">
    <property type="component" value="Unassembled WGS sequence"/>
</dbReference>
<dbReference type="InterPro" id="IPR020930">
    <property type="entry name" value="Ribosomal_uL5_bac-type"/>
</dbReference>
<dbReference type="GO" id="GO:0003735">
    <property type="term" value="F:structural constituent of ribosome"/>
    <property type="evidence" value="ECO:0007669"/>
    <property type="project" value="InterPro"/>
</dbReference>
<dbReference type="NCBIfam" id="TIGR00731">
    <property type="entry name" value="bL25_bact_ctc"/>
    <property type="match status" value="1"/>
</dbReference>
<dbReference type="EMBL" id="MEVT01000008">
    <property type="protein sequence ID" value="OGC63100.1"/>
    <property type="molecule type" value="Genomic_DNA"/>
</dbReference>
<reference evidence="9 10" key="1">
    <citation type="journal article" date="2016" name="Nat. Commun.">
        <title>Thousands of microbial genomes shed light on interconnected biogeochemical processes in an aquifer system.</title>
        <authorList>
            <person name="Anantharaman K."/>
            <person name="Brown C.T."/>
            <person name="Hug L.A."/>
            <person name="Sharon I."/>
            <person name="Castelle C.J."/>
            <person name="Probst A.J."/>
            <person name="Thomas B.C."/>
            <person name="Singh A."/>
            <person name="Wilkins M.J."/>
            <person name="Karaoz U."/>
            <person name="Brodie E.L."/>
            <person name="Williams K.H."/>
            <person name="Hubbard S.S."/>
            <person name="Banfield J.F."/>
        </authorList>
    </citation>
    <scope>NUCLEOTIDE SEQUENCE [LARGE SCALE GENOMIC DNA]</scope>
</reference>
<evidence type="ECO:0000256" key="3">
    <source>
        <dbReference type="ARBA" id="ARBA00022980"/>
    </source>
</evidence>
<dbReference type="InterPro" id="IPR020057">
    <property type="entry name" value="Ribosomal_bL25_b-dom"/>
</dbReference>
<dbReference type="GO" id="GO:0006412">
    <property type="term" value="P:translation"/>
    <property type="evidence" value="ECO:0007669"/>
    <property type="project" value="UniProtKB-UniRule"/>
</dbReference>
<evidence type="ECO:0000256" key="2">
    <source>
        <dbReference type="ARBA" id="ARBA00022884"/>
    </source>
</evidence>
<dbReference type="Pfam" id="PF01386">
    <property type="entry name" value="Ribosomal_L25p"/>
    <property type="match status" value="1"/>
</dbReference>
<comment type="similarity">
    <text evidence="5">Belongs to the bacterial ribosomal protein bL25 family. CTC subfamily.</text>
</comment>
<dbReference type="SUPFAM" id="SSF50715">
    <property type="entry name" value="Ribosomal protein L25-like"/>
    <property type="match status" value="1"/>
</dbReference>
<dbReference type="InterPro" id="IPR020056">
    <property type="entry name" value="Rbsml_bL25/Gln-tRNA_synth_N"/>
</dbReference>
<comment type="subunit">
    <text evidence="5">Part of the 50S ribosomal subunit; part of the 5S rRNA/L5/L18/L25 subcomplex. Contacts the 5S rRNA. Binds to the 5S rRNA independently of L5 and L18.</text>
</comment>
<dbReference type="InterPro" id="IPR011035">
    <property type="entry name" value="Ribosomal_bL25/Gln-tRNA_synth"/>
</dbReference>
<keyword evidence="1 5" id="KW-0699">rRNA-binding</keyword>
<name>A0A1F4W167_UNCKA</name>
<keyword evidence="4 5" id="KW-0687">Ribonucleoprotein</keyword>
<evidence type="ECO:0000256" key="6">
    <source>
        <dbReference type="SAM" id="MobiDB-lite"/>
    </source>
</evidence>
<gene>
    <name evidence="5" type="primary">rplY</name>
    <name evidence="5" type="synonym">ctc</name>
    <name evidence="9" type="ORF">A2264_00155</name>
</gene>
<comment type="function">
    <text evidence="5">This is one of the proteins that binds to the 5S RNA in the ribosome where it forms part of the central protuberance.</text>
</comment>
<dbReference type="Gene3D" id="2.40.240.10">
    <property type="entry name" value="Ribosomal Protein L25, Chain P"/>
    <property type="match status" value="1"/>
</dbReference>
<feature type="domain" description="Large ribosomal subunit protein bL25 L25" evidence="7">
    <location>
        <begin position="4"/>
        <end position="89"/>
    </location>
</feature>
<evidence type="ECO:0000313" key="9">
    <source>
        <dbReference type="EMBL" id="OGC63100.1"/>
    </source>
</evidence>
<evidence type="ECO:0000313" key="10">
    <source>
        <dbReference type="Proteomes" id="UP000176614"/>
    </source>
</evidence>
<evidence type="ECO:0000256" key="1">
    <source>
        <dbReference type="ARBA" id="ARBA00022730"/>
    </source>
</evidence>
<dbReference type="Pfam" id="PF14693">
    <property type="entry name" value="Ribosomal_TL5_C"/>
    <property type="match status" value="1"/>
</dbReference>
<evidence type="ECO:0000259" key="8">
    <source>
        <dbReference type="Pfam" id="PF14693"/>
    </source>
</evidence>
<evidence type="ECO:0000259" key="7">
    <source>
        <dbReference type="Pfam" id="PF01386"/>
    </source>
</evidence>
<dbReference type="GO" id="GO:0008097">
    <property type="term" value="F:5S rRNA binding"/>
    <property type="evidence" value="ECO:0007669"/>
    <property type="project" value="InterPro"/>
</dbReference>
<dbReference type="GO" id="GO:0022625">
    <property type="term" value="C:cytosolic large ribosomal subunit"/>
    <property type="evidence" value="ECO:0007669"/>
    <property type="project" value="TreeGrafter"/>
</dbReference>
<protein>
    <recommendedName>
        <fullName evidence="5">Large ribosomal subunit protein bL25</fullName>
    </recommendedName>
    <alternativeName>
        <fullName evidence="5">General stress protein CTC</fullName>
    </alternativeName>
</protein>
<keyword evidence="3 5" id="KW-0689">Ribosomal protein</keyword>
<dbReference type="PANTHER" id="PTHR33284">
    <property type="entry name" value="RIBOSOMAL PROTEIN L25/GLN-TRNA SYNTHETASE, ANTI-CODON-BINDING DOMAIN-CONTAINING PROTEIN"/>
    <property type="match status" value="1"/>
</dbReference>
<dbReference type="InterPro" id="IPR001021">
    <property type="entry name" value="Ribosomal_bL25_long"/>
</dbReference>
<organism evidence="9 10">
    <name type="scientific">candidate division WWE3 bacterium RIFOXYA2_FULL_46_9</name>
    <dbReference type="NCBI Taxonomy" id="1802636"/>
    <lineage>
        <taxon>Bacteria</taxon>
        <taxon>Katanobacteria</taxon>
    </lineage>
</organism>
<evidence type="ECO:0000256" key="5">
    <source>
        <dbReference type="HAMAP-Rule" id="MF_01334"/>
    </source>
</evidence>
<dbReference type="InterPro" id="IPR029751">
    <property type="entry name" value="Ribosomal_L25_dom"/>
</dbReference>
<proteinExistence type="inferred from homology"/>
<keyword evidence="2 5" id="KW-0694">RNA-binding</keyword>
<dbReference type="InterPro" id="IPR037121">
    <property type="entry name" value="Ribosomal_bL25_C"/>
</dbReference>
<comment type="caution">
    <text evidence="9">The sequence shown here is derived from an EMBL/GenBank/DDBJ whole genome shotgun (WGS) entry which is preliminary data.</text>
</comment>
<feature type="domain" description="Large ribosomal subunit protein bL25 beta" evidence="8">
    <location>
        <begin position="98"/>
        <end position="177"/>
    </location>
</feature>
<dbReference type="PANTHER" id="PTHR33284:SF1">
    <property type="entry name" value="RIBOSOMAL PROTEIN L25_GLN-TRNA SYNTHETASE, ANTI-CODON-BINDING DOMAIN-CONTAINING PROTEIN"/>
    <property type="match status" value="1"/>
</dbReference>
<dbReference type="HAMAP" id="MF_01334">
    <property type="entry name" value="Ribosomal_bL25_CTC"/>
    <property type="match status" value="1"/>
</dbReference>